<organism evidence="1">
    <name type="scientific">Diabrotica virgifera virgifera</name>
    <name type="common">western corn rootworm</name>
    <dbReference type="NCBI Taxonomy" id="50390"/>
    <lineage>
        <taxon>Eukaryota</taxon>
        <taxon>Metazoa</taxon>
        <taxon>Ecdysozoa</taxon>
        <taxon>Arthropoda</taxon>
        <taxon>Hexapoda</taxon>
        <taxon>Insecta</taxon>
        <taxon>Pterygota</taxon>
        <taxon>Neoptera</taxon>
        <taxon>Endopterygota</taxon>
        <taxon>Coleoptera</taxon>
        <taxon>Polyphaga</taxon>
        <taxon>Cucujiformia</taxon>
        <taxon>Chrysomeloidea</taxon>
        <taxon>Chrysomelidae</taxon>
        <taxon>Galerucinae</taxon>
        <taxon>Diabroticina</taxon>
        <taxon>Diabroticites</taxon>
        <taxon>Diabrotica</taxon>
    </lineage>
</organism>
<sequence length="146" mass="16911">MIYCVFSCRIFSCDFTVWGKIIIEIHKIKCNQMEVKQEIREETCKVEVVYNDLDDALLDSCECKIEEEPSRQSTQDTYSYLEVQEHPVNPKIEQHGNKLNSYEGNQKTEKGATAGCRSLYNNILSRIGVAKNPGYRMFIQKIIVFT</sequence>
<protein>
    <submittedName>
        <fullName evidence="1">Uncharacterized protein LOC114347518</fullName>
    </submittedName>
</protein>
<proteinExistence type="predicted"/>
<dbReference type="AlphaFoldDB" id="A0A6P7H8I4"/>
<dbReference type="RefSeq" id="XP_028154013.1">
    <property type="nucleotide sequence ID" value="XM_028298212.1"/>
</dbReference>
<gene>
    <name evidence="1" type="primary">LOC114347518</name>
</gene>
<evidence type="ECO:0000313" key="1">
    <source>
        <dbReference type="RefSeq" id="XP_028154013.1"/>
    </source>
</evidence>
<dbReference type="InParanoid" id="A0A6P7H8I4"/>
<reference evidence="1" key="1">
    <citation type="submission" date="2025-08" db="UniProtKB">
        <authorList>
            <consortium name="RefSeq"/>
        </authorList>
    </citation>
    <scope>IDENTIFICATION</scope>
    <source>
        <tissue evidence="1">Whole insect</tissue>
    </source>
</reference>
<name>A0A6P7H8I4_DIAVI</name>
<accession>A0A6P7H8I4</accession>